<feature type="compositionally biased region" description="Gly residues" evidence="2">
    <location>
        <begin position="183"/>
        <end position="200"/>
    </location>
</feature>
<feature type="region of interest" description="Disordered" evidence="2">
    <location>
        <begin position="466"/>
        <end position="590"/>
    </location>
</feature>
<keyword evidence="1" id="KW-0175">Coiled coil</keyword>
<name>A0A077X2X9_9FUNG</name>
<organism evidence="3">
    <name type="scientific">Lichtheimia ramosa</name>
    <dbReference type="NCBI Taxonomy" id="688394"/>
    <lineage>
        <taxon>Eukaryota</taxon>
        <taxon>Fungi</taxon>
        <taxon>Fungi incertae sedis</taxon>
        <taxon>Mucoromycota</taxon>
        <taxon>Mucoromycotina</taxon>
        <taxon>Mucoromycetes</taxon>
        <taxon>Mucorales</taxon>
        <taxon>Lichtheimiaceae</taxon>
        <taxon>Lichtheimia</taxon>
    </lineage>
</organism>
<reference evidence="3" key="1">
    <citation type="journal article" date="2014" name="Genome Announc.">
        <title>De novo whole-genome sequence and genome annotation of Lichtheimia ramosa.</title>
        <authorList>
            <person name="Linde J."/>
            <person name="Schwartze V."/>
            <person name="Binder U."/>
            <person name="Lass-Florl C."/>
            <person name="Voigt K."/>
            <person name="Horn F."/>
        </authorList>
    </citation>
    <scope>NUCLEOTIDE SEQUENCE</scope>
    <source>
        <strain evidence="3">JMRC FSU:6197</strain>
    </source>
</reference>
<feature type="compositionally biased region" description="Polar residues" evidence="2">
    <location>
        <begin position="867"/>
        <end position="877"/>
    </location>
</feature>
<feature type="compositionally biased region" description="Polar residues" evidence="2">
    <location>
        <begin position="1369"/>
        <end position="1385"/>
    </location>
</feature>
<feature type="region of interest" description="Disordered" evidence="2">
    <location>
        <begin position="1494"/>
        <end position="1546"/>
    </location>
</feature>
<dbReference type="PANTHER" id="PTHR39211">
    <property type="entry name" value="CHROMOSOME 7, WHOLE GENOME SHOTGUN SEQUENCE"/>
    <property type="match status" value="1"/>
</dbReference>
<feature type="region of interest" description="Disordered" evidence="2">
    <location>
        <begin position="827"/>
        <end position="882"/>
    </location>
</feature>
<feature type="compositionally biased region" description="Low complexity" evidence="2">
    <location>
        <begin position="524"/>
        <end position="533"/>
    </location>
</feature>
<feature type="compositionally biased region" description="Low complexity" evidence="2">
    <location>
        <begin position="499"/>
        <end position="513"/>
    </location>
</feature>
<sequence length="2525" mass="282970">MTSRNVRSSSSSSCTQQRDFTDGSVASQQHSNTPLHNNNQHRQSSNPVTTTTTTTTMLFDLVNVHGRITLDNVYQNGLHALKRLEIRNLTDQRILVKMRSNLRHQIAFQLNNENINSVPDKALEGIATNTVDWSHTSADKFHFNQLFNYVNHIDQLELDPYQTLPLILAFLPESRHLNRSGSNNGGGGSSSGGAGSGTGAGDEDTETSEAVSPTGFTIPDPADEDNMYETFNVTGSLFFFGYYLHTDSATTTTLMEHNQQDAMVTTTLADYQSSIKFRASVCRSVMWTDVVETGLNFEDCMLGQEYHKDFTIQNNSDIDLYWLLNTVDLSNLNREEWLRFSDAETGEPISNDNDQPAIPGHSHRRIRLTFMPKEVGEFSYDLQIENANDARNVVQTKVHAVVRSVLREESLVISSGNSLDFADCVSGQWTSRQIVLNNVGESSVEVRFIPESADMVFDIKAALDQEKPTRPAMERASTSTLSATPTTMTATSEVSGPTASEVSSRASSPASTAHISRTVEHDGGSQSPSSQDSYRTSGARIQTPSLKSLPGDSDQVTRMMEDGGDGASTTTASGGTNDRPSTPGTAALTSAGSYTRIEDLVLRPGKERVIQVSYRPKKDASINDFNAGQLIRRNFRIVLEYGTYRSAEPKERKVIQCRARTCTSFVEVIPKEINFGDTDVGTLKSLPINIFNRADIVARVELQFTSKVLNCLRGEIVIQPRSYVELKLDLYPRKVNPEYRKQITLVNYLNRDNDQIIGVRSTNIDKNRVTFHSLFYRILTTTGANFLDFGSTVLNSPAIRTFTVENIRSAPLRLEVTTSLPDDILVYTKKRRSDRDEQTSLPEKRKSPAPRKKSPEALSRKHAQKDVIQNSRATGKTLSLGDKMTFPSVHRLRHSPVSNVEARSTAYLDLATSRHNVPSRRKHVIFQHPSKNALVQSSHMKRSPSGSSNASPVERQRSDENGRASSNKKSSSDGSSQSDNKKPNRSLGITAARYKSRKNLDWSDIAGKSRVPFEDLISVLEHGSKAPTPLFPKQSAEERFVRQQLAWRRELDRLIEKGDLVRTQFVDVLPHAEEEVVIVYTPNGSNKPHIQSAPKKQDGRIFLRLVDFDRNIEQPEFQSLLYGDQSLIPVREVILRAQLCRSIMDLGQKNINFGLVERNERHAKSIVLHNRSETPLLYAIRKSGSIASGDIILGAGRYGVVRAFGKREIDFVFEPTLAGPFVERLVVENIRDRTNDRVLLLKALVRKPSTFFIKSLELAFGPCLVDQTCSRVETIVFTNTNKQSRLFEIRVDPNDANFGEYYGEFDFVVEDDDSNKALSKEAEEEIENLEQKLKIAKRKGQPDKVKKYLKKLAKLRNVDIKEDEDQPPVESNQGDESLSATQQANGAEDGSKTSDDKSNGNGGQGEEGVKESNIYKKTPESVVFPLDPNATKTISVYFKAVARPVQAGIVSIDRQQPIKGQLLAHEYKNTDACKKIDYTAVLCKDLEAYNEALEHESRDTSSNNTAKVKETRTESHPPPPPASSVSPSEPNGDTSAIPDVDEQPEPLKLERSYFDGGRVEVNQKSTFYVRVSNESDEPVDYEVLLPPEEKEFFSCPQTAEPLAPRETRKLMFEILPTKVGKQQHTFNLRNPRTDVSQTFTLQCLVHYKAYLSFPSLSEDNQGELDLGFSYVDPGSKYSQVTPLLVENISGQDLYISSQSNLSHQVLIFVDETGERGLVDMMPFKAGSMTTVWVAVQPNLLTGYLGSSGDECRELVGGIKFSIYTQQQQDEEDEEEEQMTKEDSTMATSEEGSDNNMVLMLTQTVKFVSIIGQSHLEVSHRMINLGYTDKLDEEFYGSFTIKNKSGQLPLDYEVECPSGNILLDRRGGTLNGWRGSVAKESRRPSLDYYDKNKEQVQVQRRDSNDMVPAMSIAQITFRICAYRYGLLSEKLIVTNKHNSQEVFEIEVRFFVNHNKLNLWNNGAQLMLQHAEDHEHVDHREADPLPVVEWESIYVSPAAHQQEARNAPVLQVIGLPDEDEARLHVRELEVANTSNQAMQLIAMSDIDITAGWVADEDQVRTAYVAKDKDSAYLQRSGQLVLDPGQRVGIRLQCPSAEKLSEQDRIRASQGKSGVLKGMFILYDMREQVEVMAMELRAVFCVSLGELVVDRIDLGHIGHTASWKPVNFNFTVRNLADVPLNYEVQRPEFMSFSPLNATIAAGKNLVVAGVLDPRQLHDQSSGQRRFDVRIANHYNRNNTMHLRLKAFMTVFELCFERLSDDVLELPALYHPMSANNIPCDNWFVIHNTTDDDIRFEIGADIAPDLAEFFNLDVLSRYTNTPLKGGIAISPQGQMEVRVRATPNECSRLPKDRPDLLNPEGITLAELWVTTRPINAEEDRKLRETIPVHSVLVETPTFSLVERRLDFELVTYYQEEDKNEEDGVMDAICRPESCPLTIINHSTKLPLRFKVIVEGPDAFPAYHMVDITPLAQDGTGIVEPDSTLTLNVSIANPKDSIPGQIRIYVDDLDAVGQIRQTASMFVKETVWDL</sequence>
<feature type="region of interest" description="Disordered" evidence="2">
    <location>
        <begin position="179"/>
        <end position="223"/>
    </location>
</feature>
<feature type="coiled-coil region" evidence="1">
    <location>
        <begin position="1312"/>
        <end position="1339"/>
    </location>
</feature>
<feature type="compositionally biased region" description="Basic and acidic residues" evidence="2">
    <location>
        <begin position="833"/>
        <end position="846"/>
    </location>
</feature>
<feature type="compositionally biased region" description="Low complexity" evidence="2">
    <location>
        <begin position="965"/>
        <end position="978"/>
    </location>
</feature>
<gene>
    <name evidence="3" type="ORF">LRAMOSA05998</name>
</gene>
<dbReference type="InterPro" id="IPR013783">
    <property type="entry name" value="Ig-like_fold"/>
</dbReference>
<proteinExistence type="predicted"/>
<feature type="compositionally biased region" description="Polar residues" evidence="2">
    <location>
        <begin position="578"/>
        <end position="590"/>
    </location>
</feature>
<dbReference type="PANTHER" id="PTHR39211:SF1">
    <property type="entry name" value="ABNORMAL SPINDLE-LIKE MICROCEPHALY-ASSOCIATED PROTEIN ASH DOMAIN-CONTAINING PROTEIN"/>
    <property type="match status" value="1"/>
</dbReference>
<dbReference type="EMBL" id="LK023385">
    <property type="protein sequence ID" value="CDS13824.1"/>
    <property type="molecule type" value="Genomic_DNA"/>
</dbReference>
<accession>A0A077X2X9</accession>
<feature type="region of interest" description="Disordered" evidence="2">
    <location>
        <begin position="1359"/>
        <end position="1414"/>
    </location>
</feature>
<evidence type="ECO:0000256" key="1">
    <source>
        <dbReference type="SAM" id="Coils"/>
    </source>
</evidence>
<feature type="compositionally biased region" description="Basic and acidic residues" evidence="2">
    <location>
        <begin position="1389"/>
        <end position="1398"/>
    </location>
</feature>
<evidence type="ECO:0000256" key="2">
    <source>
        <dbReference type="SAM" id="MobiDB-lite"/>
    </source>
</evidence>
<feature type="region of interest" description="Disordered" evidence="2">
    <location>
        <begin position="1765"/>
        <end position="1792"/>
    </location>
</feature>
<feature type="compositionally biased region" description="Low complexity" evidence="2">
    <location>
        <begin position="567"/>
        <end position="576"/>
    </location>
</feature>
<dbReference type="OrthoDB" id="252265at2759"/>
<feature type="compositionally biased region" description="Polar residues" evidence="2">
    <location>
        <begin position="929"/>
        <end position="951"/>
    </location>
</feature>
<dbReference type="Gene3D" id="2.60.40.10">
    <property type="entry name" value="Immunoglobulins"/>
    <property type="match status" value="3"/>
</dbReference>
<feature type="compositionally biased region" description="Low complexity" evidence="2">
    <location>
        <begin position="476"/>
        <end position="492"/>
    </location>
</feature>
<feature type="region of interest" description="Disordered" evidence="2">
    <location>
        <begin position="1"/>
        <end position="50"/>
    </location>
</feature>
<feature type="region of interest" description="Disordered" evidence="2">
    <location>
        <begin position="913"/>
        <end position="992"/>
    </location>
</feature>
<feature type="compositionally biased region" description="Polar residues" evidence="2">
    <location>
        <begin position="14"/>
        <end position="48"/>
    </location>
</feature>
<protein>
    <submittedName>
        <fullName evidence="3">Uncharacterized protein</fullName>
    </submittedName>
</protein>
<evidence type="ECO:0000313" key="3">
    <source>
        <dbReference type="EMBL" id="CDS13824.1"/>
    </source>
</evidence>
<feature type="compositionally biased region" description="Polar residues" evidence="2">
    <location>
        <begin position="534"/>
        <end position="546"/>
    </location>
</feature>